<organism evidence="6 7">
    <name type="scientific">Blyttiomyces helicus</name>
    <dbReference type="NCBI Taxonomy" id="388810"/>
    <lineage>
        <taxon>Eukaryota</taxon>
        <taxon>Fungi</taxon>
        <taxon>Fungi incertae sedis</taxon>
        <taxon>Chytridiomycota</taxon>
        <taxon>Chytridiomycota incertae sedis</taxon>
        <taxon>Chytridiomycetes</taxon>
        <taxon>Chytridiomycetes incertae sedis</taxon>
        <taxon>Blyttiomyces</taxon>
    </lineage>
</organism>
<feature type="non-terminal residue" evidence="6">
    <location>
        <position position="192"/>
    </location>
</feature>
<evidence type="ECO:0000313" key="6">
    <source>
        <dbReference type="EMBL" id="RKO90087.1"/>
    </source>
</evidence>
<dbReference type="NCBIfam" id="TIGR00598">
    <property type="entry name" value="rad14"/>
    <property type="match status" value="1"/>
</dbReference>
<dbReference type="AlphaFoldDB" id="A0A4V1IRH6"/>
<dbReference type="Pfam" id="PF05181">
    <property type="entry name" value="XPA_C"/>
    <property type="match status" value="1"/>
</dbReference>
<dbReference type="GO" id="GO:0000110">
    <property type="term" value="C:nucleotide-excision repair factor 1 complex"/>
    <property type="evidence" value="ECO:0007669"/>
    <property type="project" value="TreeGrafter"/>
</dbReference>
<evidence type="ECO:0000256" key="1">
    <source>
        <dbReference type="ARBA" id="ARBA00004123"/>
    </source>
</evidence>
<feature type="region of interest" description="Disordered" evidence="4">
    <location>
        <begin position="152"/>
        <end position="192"/>
    </location>
</feature>
<proteinExistence type="predicted"/>
<dbReference type="InterPro" id="IPR009061">
    <property type="entry name" value="DNA-bd_dom_put_sf"/>
</dbReference>
<dbReference type="GO" id="GO:0003684">
    <property type="term" value="F:damaged DNA binding"/>
    <property type="evidence" value="ECO:0007669"/>
    <property type="project" value="InterPro"/>
</dbReference>
<feature type="non-terminal residue" evidence="6">
    <location>
        <position position="1"/>
    </location>
</feature>
<name>A0A4V1IRH6_9FUNG</name>
<dbReference type="GO" id="GO:0006284">
    <property type="term" value="P:base-excision repair"/>
    <property type="evidence" value="ECO:0007669"/>
    <property type="project" value="TreeGrafter"/>
</dbReference>
<evidence type="ECO:0000256" key="3">
    <source>
        <dbReference type="ARBA" id="ARBA00023242"/>
    </source>
</evidence>
<feature type="compositionally biased region" description="Basic and acidic residues" evidence="4">
    <location>
        <begin position="23"/>
        <end position="36"/>
    </location>
</feature>
<dbReference type="Proteomes" id="UP000269721">
    <property type="component" value="Unassembled WGS sequence"/>
</dbReference>
<dbReference type="PROSITE" id="PS00753">
    <property type="entry name" value="XPA_2"/>
    <property type="match status" value="1"/>
</dbReference>
<comment type="subcellular location">
    <subcellularLocation>
        <location evidence="1">Nucleus</location>
    </subcellularLocation>
</comment>
<dbReference type="PANTHER" id="PTHR10142">
    <property type="entry name" value="DNA REPAIR PROTEIN COMPLEMENTING XP-A CELLS"/>
    <property type="match status" value="1"/>
</dbReference>
<dbReference type="EMBL" id="KZ995730">
    <property type="protein sequence ID" value="RKO90087.1"/>
    <property type="molecule type" value="Genomic_DNA"/>
</dbReference>
<keyword evidence="3" id="KW-0539">Nucleus</keyword>
<dbReference type="InterPro" id="IPR000465">
    <property type="entry name" value="XPA/RAD14"/>
</dbReference>
<evidence type="ECO:0000256" key="4">
    <source>
        <dbReference type="SAM" id="MobiDB-lite"/>
    </source>
</evidence>
<feature type="region of interest" description="Disordered" evidence="4">
    <location>
        <begin position="17"/>
        <end position="49"/>
    </location>
</feature>
<dbReference type="InterPro" id="IPR022656">
    <property type="entry name" value="XPA_C"/>
</dbReference>
<dbReference type="SUPFAM" id="SSF46955">
    <property type="entry name" value="Putative DNA-binding domain"/>
    <property type="match status" value="1"/>
</dbReference>
<gene>
    <name evidence="6" type="ORF">BDK51DRAFT_9562</name>
</gene>
<sequence>EFDLSKIKDTRGGFLLDEVTEEPGSKRPRLEERKPVVDPPLDPTGKGNPTCETCKSIDVDPAFRLHFKVDVCRACKDTIADRYSLLTKTECKEDYLLTDSELKDYKRLPHWERPNPHKSTYSNMLLYMRGHQVEKFAFEKWGSPEALDAEFERREDEKKARKEKKFQSKLMELRKKTRTSTWQKKLPEDHVH</sequence>
<evidence type="ECO:0000313" key="7">
    <source>
        <dbReference type="Proteomes" id="UP000269721"/>
    </source>
</evidence>
<dbReference type="PANTHER" id="PTHR10142:SF0">
    <property type="entry name" value="DNA REPAIR PROTEIN COMPLEMENTING XP-A CELLS"/>
    <property type="match status" value="1"/>
</dbReference>
<keyword evidence="7" id="KW-1185">Reference proteome</keyword>
<dbReference type="InterPro" id="IPR037129">
    <property type="entry name" value="XPA_sf"/>
</dbReference>
<evidence type="ECO:0000259" key="5">
    <source>
        <dbReference type="Pfam" id="PF05181"/>
    </source>
</evidence>
<protein>
    <submittedName>
        <fullName evidence="6">XPA protein C-terminus-domain-containing protein</fullName>
    </submittedName>
</protein>
<evidence type="ECO:0000256" key="2">
    <source>
        <dbReference type="ARBA" id="ARBA00022833"/>
    </source>
</evidence>
<dbReference type="GO" id="GO:1901255">
    <property type="term" value="P:nucleotide-excision repair involved in interstrand cross-link repair"/>
    <property type="evidence" value="ECO:0007669"/>
    <property type="project" value="TreeGrafter"/>
</dbReference>
<dbReference type="InterPro" id="IPR022658">
    <property type="entry name" value="XPA_CS"/>
</dbReference>
<reference evidence="7" key="1">
    <citation type="journal article" date="2018" name="Nat. Microbiol.">
        <title>Leveraging single-cell genomics to expand the fungal tree of life.</title>
        <authorList>
            <person name="Ahrendt S.R."/>
            <person name="Quandt C.A."/>
            <person name="Ciobanu D."/>
            <person name="Clum A."/>
            <person name="Salamov A."/>
            <person name="Andreopoulos B."/>
            <person name="Cheng J.F."/>
            <person name="Woyke T."/>
            <person name="Pelin A."/>
            <person name="Henrissat B."/>
            <person name="Reynolds N.K."/>
            <person name="Benny G.L."/>
            <person name="Smith M.E."/>
            <person name="James T.Y."/>
            <person name="Grigoriev I.V."/>
        </authorList>
    </citation>
    <scope>NUCLEOTIDE SEQUENCE [LARGE SCALE GENOMIC DNA]</scope>
</reference>
<dbReference type="Gene3D" id="3.90.530.10">
    <property type="entry name" value="XPA C-terminal domain"/>
    <property type="match status" value="1"/>
</dbReference>
<keyword evidence="2" id="KW-0862">Zinc</keyword>
<dbReference type="GO" id="GO:0070914">
    <property type="term" value="P:UV-damage excision repair"/>
    <property type="evidence" value="ECO:0007669"/>
    <property type="project" value="TreeGrafter"/>
</dbReference>
<dbReference type="GO" id="GO:0000715">
    <property type="term" value="P:nucleotide-excision repair, DNA damage recognition"/>
    <property type="evidence" value="ECO:0007669"/>
    <property type="project" value="TreeGrafter"/>
</dbReference>
<accession>A0A4V1IRH6</accession>
<dbReference type="OrthoDB" id="68328at2759"/>
<feature type="domain" description="XPA C-terminal" evidence="5">
    <location>
        <begin position="82"/>
        <end position="129"/>
    </location>
</feature>